<dbReference type="AlphaFoldDB" id="F8CDD4"/>
<organism evidence="2 3">
    <name type="scientific">Myxococcus fulvus (strain ATCC BAA-855 / HW-1)</name>
    <dbReference type="NCBI Taxonomy" id="483219"/>
    <lineage>
        <taxon>Bacteria</taxon>
        <taxon>Pseudomonadati</taxon>
        <taxon>Myxococcota</taxon>
        <taxon>Myxococcia</taxon>
        <taxon>Myxococcales</taxon>
        <taxon>Cystobacterineae</taxon>
        <taxon>Myxococcaceae</taxon>
        <taxon>Myxococcus</taxon>
    </lineage>
</organism>
<name>F8CDD4_MYXFH</name>
<gene>
    <name evidence="2" type="ordered locus">LILAB_26745</name>
</gene>
<protein>
    <recommendedName>
        <fullName evidence="1">DUSAM domain-containing protein</fullName>
    </recommendedName>
</protein>
<reference evidence="2 3" key="1">
    <citation type="journal article" date="2011" name="J. Bacteriol.">
        <title>Genome sequence of the halotolerant marine bacterium Myxococcus fulvus HW-1.</title>
        <authorList>
            <person name="Li Z.F."/>
            <person name="Li X."/>
            <person name="Liu H."/>
            <person name="Liu X."/>
            <person name="Han K."/>
            <person name="Wu Z.H."/>
            <person name="Hu W."/>
            <person name="Li F.F."/>
            <person name="Li Y.Z."/>
        </authorList>
    </citation>
    <scope>NUCLEOTIDE SEQUENCE [LARGE SCALE GENOMIC DNA]</scope>
    <source>
        <strain evidence="3">ATCC BAA-855 / HW-1</strain>
    </source>
</reference>
<proteinExistence type="predicted"/>
<dbReference type="InterPro" id="IPR011753">
    <property type="entry name" value="DUSAM_dom"/>
</dbReference>
<dbReference type="NCBIfam" id="TIGR02267">
    <property type="entry name" value="DUSAM domain"/>
    <property type="match status" value="1"/>
</dbReference>
<evidence type="ECO:0000259" key="1">
    <source>
        <dbReference type="Pfam" id="PF09543"/>
    </source>
</evidence>
<dbReference type="Proteomes" id="UP000000488">
    <property type="component" value="Chromosome"/>
</dbReference>
<dbReference type="HOGENOM" id="CLU_161985_0_0_7"/>
<sequence>MSEPLDWNPIRALARRVLREGQPLSLTDDVRELLLRSAREVAISDAEAARALASDADALQLLEEISNRISKGSRRLTRTISAVVRCRDAGDVDGARQLLHDVLTVEVVPLYQDILNTYLESLDDEP</sequence>
<feature type="domain" description="DUSAM" evidence="1">
    <location>
        <begin position="6"/>
        <end position="120"/>
    </location>
</feature>
<accession>F8CDD4</accession>
<evidence type="ECO:0000313" key="2">
    <source>
        <dbReference type="EMBL" id="AEI67241.1"/>
    </source>
</evidence>
<dbReference type="Pfam" id="PF09543">
    <property type="entry name" value="DUF2379"/>
    <property type="match status" value="1"/>
</dbReference>
<evidence type="ECO:0000313" key="3">
    <source>
        <dbReference type="Proteomes" id="UP000000488"/>
    </source>
</evidence>
<dbReference type="KEGG" id="mfu:LILAB_26745"/>
<dbReference type="EMBL" id="CP002830">
    <property type="protein sequence ID" value="AEI67241.1"/>
    <property type="molecule type" value="Genomic_DNA"/>
</dbReference>